<evidence type="ECO:0000313" key="1">
    <source>
        <dbReference type="EMBL" id="VAW39075.1"/>
    </source>
</evidence>
<dbReference type="AlphaFoldDB" id="A0A3B0V675"/>
<protein>
    <recommendedName>
        <fullName evidence="2">EF-hand domain-containing protein</fullName>
    </recommendedName>
</protein>
<organism evidence="1">
    <name type="scientific">hydrothermal vent metagenome</name>
    <dbReference type="NCBI Taxonomy" id="652676"/>
    <lineage>
        <taxon>unclassified sequences</taxon>
        <taxon>metagenomes</taxon>
        <taxon>ecological metagenomes</taxon>
    </lineage>
</organism>
<accession>A0A3B0V675</accession>
<dbReference type="EMBL" id="UOEW01000218">
    <property type="protein sequence ID" value="VAW39075.1"/>
    <property type="molecule type" value="Genomic_DNA"/>
</dbReference>
<proteinExistence type="predicted"/>
<dbReference type="PROSITE" id="PS00018">
    <property type="entry name" value="EF_HAND_1"/>
    <property type="match status" value="1"/>
</dbReference>
<evidence type="ECO:0008006" key="2">
    <source>
        <dbReference type="Google" id="ProtNLM"/>
    </source>
</evidence>
<gene>
    <name evidence="1" type="ORF">MNBD_GAMMA01-905</name>
</gene>
<reference evidence="1" key="1">
    <citation type="submission" date="2018-06" db="EMBL/GenBank/DDBJ databases">
        <authorList>
            <person name="Zhirakovskaya E."/>
        </authorList>
    </citation>
    <scope>NUCLEOTIDE SEQUENCE</scope>
</reference>
<dbReference type="Pfam" id="PF06078">
    <property type="entry name" value="DUF937"/>
    <property type="match status" value="1"/>
</dbReference>
<dbReference type="InterPro" id="IPR018247">
    <property type="entry name" value="EF_Hand_1_Ca_BS"/>
</dbReference>
<name>A0A3B0V675_9ZZZZ</name>
<sequence length="200" mass="20387">MSGILDMITQQMGSSMMQQMATKIGGDSDGVKRAAATAVPMILAALKRNSNSRQGAESLAGALDKNYSDGGLLGNLGGLLGGSSMQNGGKILGHVFGSKQNNMAQQLGKATGIGGKGAGDLMAMLAPMVMGALGKAKTQGNLGVGGLQAMLASEQQSIQKRQPKQLGMIKSLLDSDGDGDVDLTDILKQGSGLLSGFFKR</sequence>
<dbReference type="InterPro" id="IPR009282">
    <property type="entry name" value="DUF937"/>
</dbReference>